<evidence type="ECO:0000259" key="2">
    <source>
        <dbReference type="Pfam" id="PF00248"/>
    </source>
</evidence>
<name>A0A0S2LXP8_9MICC</name>
<dbReference type="FunFam" id="3.20.20.100:FF:000004">
    <property type="entry name" value="Oxidoreductase, aldo/keto reductase"/>
    <property type="match status" value="1"/>
</dbReference>
<dbReference type="OrthoDB" id="9768793at2"/>
<organism evidence="3 4">
    <name type="scientific">Arthrobacter alpinus</name>
    <dbReference type="NCBI Taxonomy" id="656366"/>
    <lineage>
        <taxon>Bacteria</taxon>
        <taxon>Bacillati</taxon>
        <taxon>Actinomycetota</taxon>
        <taxon>Actinomycetes</taxon>
        <taxon>Micrococcales</taxon>
        <taxon>Micrococcaceae</taxon>
        <taxon>Arthrobacter</taxon>
    </lineage>
</organism>
<proteinExistence type="predicted"/>
<sequence>MLYTQLGRSGLSVSTLCLGTMNFGPHTDEADAFKIMDQAHEAGLNFFDTANGYGGNDRRGWTEEIIGRWIAQGGGRRERTVLATKVYANMTDWPNDSKLSALNIRRSLDASLKRLQTDYIDLYQFHHVDRDTPWDEIWQAIDVAVQQGKILYAGSSNFAGWHIAAAQEAAARRPVTGLVSEQSIYSLLERSVEREVIPAAEHYGLGLLPWSPLHGGLLGGVLQKQNDGVRRIEGRAAEALATHHDAIAAFESFAADLGHAPGDVALAWLIHQPAVTAPIIGPRTSAQLEAGLRAVNLSLDADALATLDKIFPGPKTAPEDYAW</sequence>
<reference evidence="3 4" key="2">
    <citation type="journal article" date="2016" name="J. Biotechnol.">
        <title>Complete genome sequence of Arthrobacter alpinus ERGS4:06, a yellow pigmented bacterium tolerant to cold and radiations isolated from Sikkim Himalaya.</title>
        <authorList>
            <person name="Kumar R."/>
            <person name="Singh D."/>
            <person name="Swarnkar M.K."/>
            <person name="Singh A.K."/>
            <person name="Kumar S."/>
        </authorList>
    </citation>
    <scope>NUCLEOTIDE SEQUENCE [LARGE SCALE GENOMIC DNA]</scope>
    <source>
        <strain evidence="3 4">ERGS4:06</strain>
    </source>
</reference>
<dbReference type="InterPro" id="IPR023210">
    <property type="entry name" value="NADP_OxRdtase_dom"/>
</dbReference>
<dbReference type="PANTHER" id="PTHR43364">
    <property type="entry name" value="NADH-SPECIFIC METHYLGLYOXAL REDUCTASE-RELATED"/>
    <property type="match status" value="1"/>
</dbReference>
<dbReference type="SUPFAM" id="SSF51430">
    <property type="entry name" value="NAD(P)-linked oxidoreductase"/>
    <property type="match status" value="1"/>
</dbReference>
<dbReference type="RefSeq" id="WP_062286881.1">
    <property type="nucleotide sequence ID" value="NZ_CP013200.1"/>
</dbReference>
<reference evidence="4" key="1">
    <citation type="submission" date="2015-11" db="EMBL/GenBank/DDBJ databases">
        <authorList>
            <person name="Kumar R."/>
            <person name="Singh D."/>
            <person name="Swarnkar M.K."/>
            <person name="Singh A.K."/>
            <person name="Kumar S."/>
        </authorList>
    </citation>
    <scope>NUCLEOTIDE SEQUENCE [LARGE SCALE GENOMIC DNA]</scope>
    <source>
        <strain evidence="4">ERGS4:06</strain>
    </source>
</reference>
<dbReference type="Pfam" id="PF00248">
    <property type="entry name" value="Aldo_ket_red"/>
    <property type="match status" value="1"/>
</dbReference>
<dbReference type="EMBL" id="CP013200">
    <property type="protein sequence ID" value="ALO66261.1"/>
    <property type="molecule type" value="Genomic_DNA"/>
</dbReference>
<evidence type="ECO:0000313" key="4">
    <source>
        <dbReference type="Proteomes" id="UP000059574"/>
    </source>
</evidence>
<evidence type="ECO:0000256" key="1">
    <source>
        <dbReference type="ARBA" id="ARBA00023002"/>
    </source>
</evidence>
<keyword evidence="1" id="KW-0560">Oxidoreductase</keyword>
<dbReference type="PANTHER" id="PTHR43364:SF5">
    <property type="entry name" value="REDUCTASE"/>
    <property type="match status" value="1"/>
</dbReference>
<dbReference type="InterPro" id="IPR036812">
    <property type="entry name" value="NAD(P)_OxRdtase_dom_sf"/>
</dbReference>
<accession>A0A0S2LXP8</accession>
<dbReference type="Gene3D" id="3.20.20.100">
    <property type="entry name" value="NADP-dependent oxidoreductase domain"/>
    <property type="match status" value="1"/>
</dbReference>
<dbReference type="GO" id="GO:0016491">
    <property type="term" value="F:oxidoreductase activity"/>
    <property type="evidence" value="ECO:0007669"/>
    <property type="project" value="UniProtKB-KW"/>
</dbReference>
<evidence type="ECO:0000313" key="3">
    <source>
        <dbReference type="EMBL" id="ALO66261.1"/>
    </source>
</evidence>
<dbReference type="InterPro" id="IPR050523">
    <property type="entry name" value="AKR_Detox_Biosynth"/>
</dbReference>
<protein>
    <submittedName>
        <fullName evidence="3">Oxidoreductase</fullName>
    </submittedName>
</protein>
<dbReference type="AlphaFoldDB" id="A0A0S2LXP8"/>
<gene>
    <name evidence="3" type="ORF">AS189_06855</name>
</gene>
<dbReference type="GO" id="GO:0005829">
    <property type="term" value="C:cytosol"/>
    <property type="evidence" value="ECO:0007669"/>
    <property type="project" value="UniProtKB-ARBA"/>
</dbReference>
<dbReference type="Proteomes" id="UP000059574">
    <property type="component" value="Chromosome"/>
</dbReference>
<feature type="domain" description="NADP-dependent oxidoreductase" evidence="2">
    <location>
        <begin position="16"/>
        <end position="310"/>
    </location>
</feature>